<comment type="caution">
    <text evidence="1">The sequence shown here is derived from an EMBL/GenBank/DDBJ whole genome shotgun (WGS) entry which is preliminary data.</text>
</comment>
<feature type="non-terminal residue" evidence="1">
    <location>
        <position position="324"/>
    </location>
</feature>
<protein>
    <recommendedName>
        <fullName evidence="2">Starch-binding associating with outer membrane</fullName>
    </recommendedName>
</protein>
<organism evidence="1">
    <name type="scientific">Mariniphaga anaerophila</name>
    <dbReference type="NCBI Taxonomy" id="1484053"/>
    <lineage>
        <taxon>Bacteria</taxon>
        <taxon>Pseudomonadati</taxon>
        <taxon>Bacteroidota</taxon>
        <taxon>Bacteroidia</taxon>
        <taxon>Marinilabiliales</taxon>
        <taxon>Prolixibacteraceae</taxon>
        <taxon>Mariniphaga</taxon>
    </lineage>
</organism>
<dbReference type="Gene3D" id="1.25.40.390">
    <property type="match status" value="1"/>
</dbReference>
<reference evidence="1" key="1">
    <citation type="journal article" date="2020" name="mSystems">
        <title>Genome- and Community-Level Interaction Insights into Carbon Utilization and Element Cycling Functions of Hydrothermarchaeota in Hydrothermal Sediment.</title>
        <authorList>
            <person name="Zhou Z."/>
            <person name="Liu Y."/>
            <person name="Xu W."/>
            <person name="Pan J."/>
            <person name="Luo Z.H."/>
            <person name="Li M."/>
        </authorList>
    </citation>
    <scope>NUCLEOTIDE SEQUENCE [LARGE SCALE GENOMIC DNA]</scope>
    <source>
        <strain evidence="1">SpSt-1217</strain>
    </source>
</reference>
<dbReference type="Proteomes" id="UP000886047">
    <property type="component" value="Unassembled WGS sequence"/>
</dbReference>
<accession>A0A831PI77</accession>
<dbReference type="InterPro" id="IPR011990">
    <property type="entry name" value="TPR-like_helical_dom_sf"/>
</dbReference>
<dbReference type="PROSITE" id="PS51257">
    <property type="entry name" value="PROKAR_LIPOPROTEIN"/>
    <property type="match status" value="1"/>
</dbReference>
<sequence>MKKVRYILVTLFTVFAITACEDLIVENLNDPDFDTAFSQPSDIKGVAGGLINTWFMTNHAYQGPGLALWTTADAGTCSWGNAGMQDFGNEPRLVFNNKPSYSNASHFETYYNKIYSALSSANDVLMQTINNNVEMDDGSTPMVNAVAYFVQGLTLGYAGLLYDKGFAVTHETDMTQEIEPSSYTDMVAAALASLDKCIEISKANSFSLPQDWLPGETWSSAELAQLASSYAARFLVFSARNKTEDNATDWNKVYTYAKNGIQKDFAPLADDIVWYSLYQTYSVYTGWAQVDMYVINLMDPNMPARFPTSGLFSDLPNNGQASSA</sequence>
<proteinExistence type="predicted"/>
<evidence type="ECO:0000313" key="1">
    <source>
        <dbReference type="EMBL" id="HDR50389.1"/>
    </source>
</evidence>
<gene>
    <name evidence="1" type="ORF">ENN90_02045</name>
</gene>
<dbReference type="SUPFAM" id="SSF48452">
    <property type="entry name" value="TPR-like"/>
    <property type="match status" value="1"/>
</dbReference>
<evidence type="ECO:0008006" key="2">
    <source>
        <dbReference type="Google" id="ProtNLM"/>
    </source>
</evidence>
<dbReference type="EMBL" id="DSDK01000116">
    <property type="protein sequence ID" value="HDR50389.1"/>
    <property type="molecule type" value="Genomic_DNA"/>
</dbReference>
<name>A0A831PI77_9BACT</name>
<dbReference type="AlphaFoldDB" id="A0A831PI77"/>